<protein>
    <submittedName>
        <fullName evidence="1">Uncharacterized protein</fullName>
    </submittedName>
</protein>
<dbReference type="EMBL" id="HACG01028436">
    <property type="protein sequence ID" value="CEK75301.1"/>
    <property type="molecule type" value="Transcribed_RNA"/>
</dbReference>
<feature type="non-terminal residue" evidence="1">
    <location>
        <position position="61"/>
    </location>
</feature>
<proteinExistence type="predicted"/>
<name>A0A0B7A5I8_9EUPU</name>
<dbReference type="AlphaFoldDB" id="A0A0B7A5I8"/>
<evidence type="ECO:0000313" key="1">
    <source>
        <dbReference type="EMBL" id="CEK75301.1"/>
    </source>
</evidence>
<reference evidence="1" key="1">
    <citation type="submission" date="2014-12" db="EMBL/GenBank/DDBJ databases">
        <title>Insight into the proteome of Arion vulgaris.</title>
        <authorList>
            <person name="Aradska J."/>
            <person name="Bulat T."/>
            <person name="Smidak R."/>
            <person name="Sarate P."/>
            <person name="Gangsoo J."/>
            <person name="Sialana F."/>
            <person name="Bilban M."/>
            <person name="Lubec G."/>
        </authorList>
    </citation>
    <scope>NUCLEOTIDE SEQUENCE</scope>
    <source>
        <tissue evidence="1">Skin</tissue>
    </source>
</reference>
<accession>A0A0B7A5I8</accession>
<gene>
    <name evidence="1" type="primary">ORF94870</name>
</gene>
<sequence length="61" mass="6963">MVDYKVDVQAKFIKKIKIKILTKNVTIFKMTSRTLDDAIVCALLLNKKYIEALCSTHGYSP</sequence>
<organism evidence="1">
    <name type="scientific">Arion vulgaris</name>
    <dbReference type="NCBI Taxonomy" id="1028688"/>
    <lineage>
        <taxon>Eukaryota</taxon>
        <taxon>Metazoa</taxon>
        <taxon>Spiralia</taxon>
        <taxon>Lophotrochozoa</taxon>
        <taxon>Mollusca</taxon>
        <taxon>Gastropoda</taxon>
        <taxon>Heterobranchia</taxon>
        <taxon>Euthyneura</taxon>
        <taxon>Panpulmonata</taxon>
        <taxon>Eupulmonata</taxon>
        <taxon>Stylommatophora</taxon>
        <taxon>Helicina</taxon>
        <taxon>Arionoidea</taxon>
        <taxon>Arionidae</taxon>
        <taxon>Arion</taxon>
    </lineage>
</organism>